<accession>A0A2Z6AWL5</accession>
<dbReference type="EMBL" id="AP017378">
    <property type="protein sequence ID" value="BBD07595.1"/>
    <property type="molecule type" value="Genomic_DNA"/>
</dbReference>
<sequence>MDIATLLAETTDLLLTASNKGGIQQLVDLSLQTDFHIGVVGRRYPLLEELTVEENIALPGMYHRNLNPQQVIERLQGPLEILDLLGALSQRPTNLSRRDTLKVKLLRCLGQDSGIILLPTPGVEDVTQAFEAAQALKNGVRIWVACLDKTAPAYDQFNLKPMALQGTP</sequence>
<dbReference type="Gene3D" id="3.40.50.300">
    <property type="entry name" value="P-loop containing nucleotide triphosphate hydrolases"/>
    <property type="match status" value="1"/>
</dbReference>
<evidence type="ECO:0000313" key="2">
    <source>
        <dbReference type="Proteomes" id="UP000269883"/>
    </source>
</evidence>
<reference evidence="1 2" key="1">
    <citation type="journal article" date="2018" name="Sci. Adv.">
        <title>Multi-heme cytochromes provide a pathway for survival in energy-limited environments.</title>
        <authorList>
            <person name="Deng X."/>
            <person name="Dohmae N."/>
            <person name="Nealson K.H."/>
            <person name="Hashimoto K."/>
            <person name="Okamoto A."/>
        </authorList>
    </citation>
    <scope>NUCLEOTIDE SEQUENCE [LARGE SCALE GENOMIC DNA]</scope>
    <source>
        <strain evidence="1 2">IS5</strain>
    </source>
</reference>
<keyword evidence="2" id="KW-1185">Reference proteome</keyword>
<name>A0A2Z6AWL5_9BACT</name>
<gene>
    <name evidence="1" type="ORF">DFE_0869</name>
</gene>
<dbReference type="RefSeq" id="WP_126376985.1">
    <property type="nucleotide sequence ID" value="NZ_AP017378.1"/>
</dbReference>
<dbReference type="KEGG" id="dfl:DFE_0869"/>
<evidence type="ECO:0000313" key="1">
    <source>
        <dbReference type="EMBL" id="BBD07595.1"/>
    </source>
</evidence>
<organism evidence="1 2">
    <name type="scientific">Desulfovibrio ferrophilus</name>
    <dbReference type="NCBI Taxonomy" id="241368"/>
    <lineage>
        <taxon>Bacteria</taxon>
        <taxon>Pseudomonadati</taxon>
        <taxon>Thermodesulfobacteriota</taxon>
        <taxon>Desulfovibrionia</taxon>
        <taxon>Desulfovibrionales</taxon>
        <taxon>Desulfovibrionaceae</taxon>
        <taxon>Desulfovibrio</taxon>
    </lineage>
</organism>
<dbReference type="OrthoDB" id="5471698at2"/>
<proteinExistence type="predicted"/>
<dbReference type="SUPFAM" id="SSF52540">
    <property type="entry name" value="P-loop containing nucleoside triphosphate hydrolases"/>
    <property type="match status" value="1"/>
</dbReference>
<dbReference type="InterPro" id="IPR027417">
    <property type="entry name" value="P-loop_NTPase"/>
</dbReference>
<dbReference type="AlphaFoldDB" id="A0A2Z6AWL5"/>
<protein>
    <submittedName>
        <fullName evidence="1">ABC transporter family protein</fullName>
    </submittedName>
</protein>
<dbReference type="Proteomes" id="UP000269883">
    <property type="component" value="Chromosome"/>
</dbReference>